<keyword evidence="2" id="KW-1185">Reference proteome</keyword>
<dbReference type="STRING" id="595536.GCA_000178815_03616"/>
<evidence type="ECO:0000313" key="2">
    <source>
        <dbReference type="Proteomes" id="UP000230709"/>
    </source>
</evidence>
<dbReference type="RefSeq" id="WP_003611126.1">
    <property type="nucleotide sequence ID" value="NZ_ADVE02000001.1"/>
</dbReference>
<dbReference type="Proteomes" id="UP000230709">
    <property type="component" value="Chromosome"/>
</dbReference>
<dbReference type="EMBL" id="CP023737">
    <property type="protein sequence ID" value="ATQ67787.1"/>
    <property type="molecule type" value="Genomic_DNA"/>
</dbReference>
<name>A0A2D2CYI0_METT3</name>
<organism evidence="1 2">
    <name type="scientific">Methylosinus trichosporium (strain ATCC 35070 / NCIMB 11131 / UNIQEM 75 / OB3b)</name>
    <dbReference type="NCBI Taxonomy" id="595536"/>
    <lineage>
        <taxon>Bacteria</taxon>
        <taxon>Pseudomonadati</taxon>
        <taxon>Pseudomonadota</taxon>
        <taxon>Alphaproteobacteria</taxon>
        <taxon>Hyphomicrobiales</taxon>
        <taxon>Methylocystaceae</taxon>
        <taxon>Methylosinus</taxon>
    </lineage>
</organism>
<dbReference type="KEGG" id="mtw:CQW49_07685"/>
<accession>A0A2D2CYI0</accession>
<reference evidence="2" key="1">
    <citation type="submission" date="2017-10" db="EMBL/GenBank/DDBJ databases">
        <title>Completed PacBio SMRT sequence of Methylosinus trichosporium OB3b reveals presence of a third large plasmid.</title>
        <authorList>
            <person name="Charles T.C."/>
            <person name="Lynch M.D.J."/>
            <person name="Heil J.R."/>
            <person name="Cheng J."/>
        </authorList>
    </citation>
    <scope>NUCLEOTIDE SEQUENCE [LARGE SCALE GENOMIC DNA]</scope>
    <source>
        <strain evidence="2">OB3b</strain>
    </source>
</reference>
<dbReference type="AlphaFoldDB" id="A0A2D2CYI0"/>
<evidence type="ECO:0000313" key="1">
    <source>
        <dbReference type="EMBL" id="ATQ67787.1"/>
    </source>
</evidence>
<dbReference type="Pfam" id="PF07505">
    <property type="entry name" value="DUF5131"/>
    <property type="match status" value="1"/>
</dbReference>
<dbReference type="InterPro" id="IPR011101">
    <property type="entry name" value="DUF5131"/>
</dbReference>
<proteinExistence type="predicted"/>
<sequence>MAETSKIEWTDATWNPIVGCSIVSPACTNCYAMAMAAQLERMSPGSHYAGTTEIVNSKPVWTGVLRQAPESVLLKPLRWKKPRRIFVNSMSDLFHESVPDEWIDHVFAVMALAHWHTLQSLTKRTARMRAYMSDPRTPHRIARVIVDMWIAKQVTPDDNWPVESIGDIDMPDDIKLREWPLPNVWLGVTVEDQPRADERRDHLRELAKHGWMTFVSYEPALDPVDWSLWYFVRQIICGGESGPRARPMHPDWARATHDFCAVHDIAFFFKQWGEWGPTSSVDVYCHGPNRNERLYPNSDGVAMLADGRVCMRDFSVAEHKRRIRTGIACDTRAIEVDKTAIAEFTGQIRLEGRALDNPLGFQWMYRVGKRRAGRLLDGCEHNAFPETRP</sequence>
<protein>
    <submittedName>
        <fullName evidence="1">Phage Gp37/Gp68 family protein</fullName>
    </submittedName>
</protein>
<gene>
    <name evidence="1" type="ORF">CQW49_07685</name>
</gene>